<evidence type="ECO:0000313" key="2">
    <source>
        <dbReference type="Proteomes" id="UP000605846"/>
    </source>
</evidence>
<reference evidence="1" key="1">
    <citation type="submission" date="2020-01" db="EMBL/GenBank/DDBJ databases">
        <title>Genome Sequencing of Three Apophysomyces-Like Fungal Strains Confirms a Novel Fungal Genus in the Mucoromycota with divergent Burkholderia-like Endosymbiotic Bacteria.</title>
        <authorList>
            <person name="Stajich J.E."/>
            <person name="Macias A.M."/>
            <person name="Carter-House D."/>
            <person name="Lovett B."/>
            <person name="Kasson L.R."/>
            <person name="Berry K."/>
            <person name="Grigoriev I."/>
            <person name="Chang Y."/>
            <person name="Spatafora J."/>
            <person name="Kasson M.T."/>
        </authorList>
    </citation>
    <scope>NUCLEOTIDE SEQUENCE</scope>
    <source>
        <strain evidence="1">NRRL A-21654</strain>
    </source>
</reference>
<dbReference type="EMBL" id="JABAYA010000065">
    <property type="protein sequence ID" value="KAF7727060.1"/>
    <property type="molecule type" value="Genomic_DNA"/>
</dbReference>
<proteinExistence type="predicted"/>
<evidence type="ECO:0008006" key="3">
    <source>
        <dbReference type="Google" id="ProtNLM"/>
    </source>
</evidence>
<protein>
    <recommendedName>
        <fullName evidence="3">CS domain-containing protein</fullName>
    </recommendedName>
</protein>
<dbReference type="OrthoDB" id="2233034at2759"/>
<dbReference type="SUPFAM" id="SSF49764">
    <property type="entry name" value="HSP20-like chaperones"/>
    <property type="match status" value="1"/>
</dbReference>
<gene>
    <name evidence="1" type="ORF">EC973_008023</name>
</gene>
<organism evidence="1 2">
    <name type="scientific">Apophysomyces ossiformis</name>
    <dbReference type="NCBI Taxonomy" id="679940"/>
    <lineage>
        <taxon>Eukaryota</taxon>
        <taxon>Fungi</taxon>
        <taxon>Fungi incertae sedis</taxon>
        <taxon>Mucoromycota</taxon>
        <taxon>Mucoromycotina</taxon>
        <taxon>Mucoromycetes</taxon>
        <taxon>Mucorales</taxon>
        <taxon>Mucorineae</taxon>
        <taxon>Mucoraceae</taxon>
        <taxon>Apophysomyces</taxon>
    </lineage>
</organism>
<sequence>MCSERHLVVTSDFDGQKFYLSLPLYGLIEDQCGLSIQISENNQLIALIRKKSPIIWPRLLESDDILQCLNIRVTERRLSLKPSYDTIDFDAVVSGRGDRTGLEM</sequence>
<name>A0A8H7BLH5_9FUNG</name>
<dbReference type="InterPro" id="IPR008978">
    <property type="entry name" value="HSP20-like_chaperone"/>
</dbReference>
<dbReference type="Proteomes" id="UP000605846">
    <property type="component" value="Unassembled WGS sequence"/>
</dbReference>
<dbReference type="AlphaFoldDB" id="A0A8H7BLH5"/>
<keyword evidence="2" id="KW-1185">Reference proteome</keyword>
<evidence type="ECO:0000313" key="1">
    <source>
        <dbReference type="EMBL" id="KAF7727060.1"/>
    </source>
</evidence>
<comment type="caution">
    <text evidence="1">The sequence shown here is derived from an EMBL/GenBank/DDBJ whole genome shotgun (WGS) entry which is preliminary data.</text>
</comment>
<accession>A0A8H7BLH5</accession>